<gene>
    <name evidence="2" type="ORF">BU23DRAFT_559187</name>
</gene>
<keyword evidence="3" id="KW-1185">Reference proteome</keyword>
<proteinExistence type="predicted"/>
<feature type="compositionally biased region" description="Polar residues" evidence="1">
    <location>
        <begin position="256"/>
        <end position="271"/>
    </location>
</feature>
<sequence>MSRSTKRKSSPPAMSSSAYALSSSPMTLPSAYAMSSSPTKSSSAYASSSTPASEIETPRARRSTSNRFWEKNSHRSKDGAPGVDLASDSSDPNDDSEAARTKKASNLDAKIKRLLVLETGVVRIKNLETNETVRKYVQLLEAFTHKPKTKKKRAAATDALLEFLQEHGQVTDLYNQFAKLDQKLRKDRVLPEFMEVDEEEDEDGEREKITMDTDEGYKDLRRAPAKNALNKNDESDEEGVVTQKFKADEEFDEPSLFNTRGLTSSSIFNGKSKSKSEMNERRFLLHRRDGPLTKDGEDQYGDGRAPEETPTRPNKKRKVN</sequence>
<feature type="region of interest" description="Disordered" evidence="1">
    <location>
        <begin position="247"/>
        <end position="320"/>
    </location>
</feature>
<dbReference type="Proteomes" id="UP000800036">
    <property type="component" value="Unassembled WGS sequence"/>
</dbReference>
<feature type="region of interest" description="Disordered" evidence="1">
    <location>
        <begin position="1"/>
        <end position="104"/>
    </location>
</feature>
<protein>
    <submittedName>
        <fullName evidence="2">Uncharacterized protein</fullName>
    </submittedName>
</protein>
<name>A0A6A5UUT0_9PLEO</name>
<evidence type="ECO:0000313" key="2">
    <source>
        <dbReference type="EMBL" id="KAF1967709.1"/>
    </source>
</evidence>
<feature type="compositionally biased region" description="Basic and acidic residues" evidence="1">
    <location>
        <begin position="274"/>
        <end position="297"/>
    </location>
</feature>
<feature type="compositionally biased region" description="Low complexity" evidence="1">
    <location>
        <begin position="10"/>
        <end position="53"/>
    </location>
</feature>
<reference evidence="2" key="1">
    <citation type="journal article" date="2020" name="Stud. Mycol.">
        <title>101 Dothideomycetes genomes: a test case for predicting lifestyles and emergence of pathogens.</title>
        <authorList>
            <person name="Haridas S."/>
            <person name="Albert R."/>
            <person name="Binder M."/>
            <person name="Bloem J."/>
            <person name="Labutti K."/>
            <person name="Salamov A."/>
            <person name="Andreopoulos B."/>
            <person name="Baker S."/>
            <person name="Barry K."/>
            <person name="Bills G."/>
            <person name="Bluhm B."/>
            <person name="Cannon C."/>
            <person name="Castanera R."/>
            <person name="Culley D."/>
            <person name="Daum C."/>
            <person name="Ezra D."/>
            <person name="Gonzalez J."/>
            <person name="Henrissat B."/>
            <person name="Kuo A."/>
            <person name="Liang C."/>
            <person name="Lipzen A."/>
            <person name="Lutzoni F."/>
            <person name="Magnuson J."/>
            <person name="Mondo S."/>
            <person name="Nolan M."/>
            <person name="Ohm R."/>
            <person name="Pangilinan J."/>
            <person name="Park H.-J."/>
            <person name="Ramirez L."/>
            <person name="Alfaro M."/>
            <person name="Sun H."/>
            <person name="Tritt A."/>
            <person name="Yoshinaga Y."/>
            <person name="Zwiers L.-H."/>
            <person name="Turgeon B."/>
            <person name="Goodwin S."/>
            <person name="Spatafora J."/>
            <person name="Crous P."/>
            <person name="Grigoriev I."/>
        </authorList>
    </citation>
    <scope>NUCLEOTIDE SEQUENCE</scope>
    <source>
        <strain evidence="2">CBS 107.79</strain>
    </source>
</reference>
<evidence type="ECO:0000256" key="1">
    <source>
        <dbReference type="SAM" id="MobiDB-lite"/>
    </source>
</evidence>
<dbReference type="OrthoDB" id="3775757at2759"/>
<accession>A0A6A5UUT0</accession>
<dbReference type="EMBL" id="ML976729">
    <property type="protein sequence ID" value="KAF1967709.1"/>
    <property type="molecule type" value="Genomic_DNA"/>
</dbReference>
<dbReference type="AlphaFoldDB" id="A0A6A5UUT0"/>
<evidence type="ECO:0000313" key="3">
    <source>
        <dbReference type="Proteomes" id="UP000800036"/>
    </source>
</evidence>
<organism evidence="2 3">
    <name type="scientific">Bimuria novae-zelandiae CBS 107.79</name>
    <dbReference type="NCBI Taxonomy" id="1447943"/>
    <lineage>
        <taxon>Eukaryota</taxon>
        <taxon>Fungi</taxon>
        <taxon>Dikarya</taxon>
        <taxon>Ascomycota</taxon>
        <taxon>Pezizomycotina</taxon>
        <taxon>Dothideomycetes</taxon>
        <taxon>Pleosporomycetidae</taxon>
        <taxon>Pleosporales</taxon>
        <taxon>Massarineae</taxon>
        <taxon>Didymosphaeriaceae</taxon>
        <taxon>Bimuria</taxon>
    </lineage>
</organism>
<feature type="compositionally biased region" description="Basic and acidic residues" evidence="1">
    <location>
        <begin position="68"/>
        <end position="78"/>
    </location>
</feature>